<accession>A0ABD2Y235</accession>
<gene>
    <name evidence="1" type="ORF">ACH5RR_035540</name>
</gene>
<dbReference type="EMBL" id="JBJUIK010000015">
    <property type="protein sequence ID" value="KAL3501091.1"/>
    <property type="molecule type" value="Genomic_DNA"/>
</dbReference>
<dbReference type="AlphaFoldDB" id="A0ABD2Y235"/>
<organism evidence="1 2">
    <name type="scientific">Cinchona calisaya</name>
    <dbReference type="NCBI Taxonomy" id="153742"/>
    <lineage>
        <taxon>Eukaryota</taxon>
        <taxon>Viridiplantae</taxon>
        <taxon>Streptophyta</taxon>
        <taxon>Embryophyta</taxon>
        <taxon>Tracheophyta</taxon>
        <taxon>Spermatophyta</taxon>
        <taxon>Magnoliopsida</taxon>
        <taxon>eudicotyledons</taxon>
        <taxon>Gunneridae</taxon>
        <taxon>Pentapetalae</taxon>
        <taxon>asterids</taxon>
        <taxon>lamiids</taxon>
        <taxon>Gentianales</taxon>
        <taxon>Rubiaceae</taxon>
        <taxon>Cinchonoideae</taxon>
        <taxon>Cinchoneae</taxon>
        <taxon>Cinchona</taxon>
    </lineage>
</organism>
<protein>
    <submittedName>
        <fullName evidence="1">Uncharacterized protein</fullName>
    </submittedName>
</protein>
<evidence type="ECO:0000313" key="1">
    <source>
        <dbReference type="EMBL" id="KAL3501091.1"/>
    </source>
</evidence>
<name>A0ABD2Y235_9GENT</name>
<dbReference type="Proteomes" id="UP001630127">
    <property type="component" value="Unassembled WGS sequence"/>
</dbReference>
<evidence type="ECO:0000313" key="2">
    <source>
        <dbReference type="Proteomes" id="UP001630127"/>
    </source>
</evidence>
<reference evidence="1 2" key="1">
    <citation type="submission" date="2024-11" db="EMBL/GenBank/DDBJ databases">
        <title>A near-complete genome assembly of Cinchona calisaya.</title>
        <authorList>
            <person name="Lian D.C."/>
            <person name="Zhao X.W."/>
            <person name="Wei L."/>
        </authorList>
    </citation>
    <scope>NUCLEOTIDE SEQUENCE [LARGE SCALE GENOMIC DNA]</scope>
    <source>
        <tissue evidence="1">Nenye</tissue>
    </source>
</reference>
<comment type="caution">
    <text evidence="1">The sequence shown here is derived from an EMBL/GenBank/DDBJ whole genome shotgun (WGS) entry which is preliminary data.</text>
</comment>
<sequence>MITNHCPSAGRLLHSQSNHSLTPRDLRGFSSEIEQLVISETDDELEEGGCHPRLYVPPGAYDKLEISKKDELEGFPCLFVPCGFDMNEDTGRIIYTNHCDWFQNKELEEEDWWEEDPGRYHFLNIA</sequence>
<proteinExistence type="predicted"/>
<keyword evidence="2" id="KW-1185">Reference proteome</keyword>